<dbReference type="GO" id="GO:0044878">
    <property type="term" value="P:mitotic cytokinesis checkpoint signaling"/>
    <property type="evidence" value="ECO:0007669"/>
    <property type="project" value="TreeGrafter"/>
</dbReference>
<dbReference type="SUPFAM" id="SSF57903">
    <property type="entry name" value="FYVE/PHD zinc finger"/>
    <property type="match status" value="1"/>
</dbReference>
<dbReference type="GO" id="GO:0008270">
    <property type="term" value="F:zinc ion binding"/>
    <property type="evidence" value="ECO:0007669"/>
    <property type="project" value="UniProtKB-KW"/>
</dbReference>
<reference evidence="7 8" key="1">
    <citation type="journal article" date="2018" name="Sci. Rep.">
        <title>Genomic signatures of local adaptation to the degree of environmental predictability in rotifers.</title>
        <authorList>
            <person name="Franch-Gras L."/>
            <person name="Hahn C."/>
            <person name="Garcia-Roger E.M."/>
            <person name="Carmona M.J."/>
            <person name="Serra M."/>
            <person name="Gomez A."/>
        </authorList>
    </citation>
    <scope>NUCLEOTIDE SEQUENCE [LARGE SCALE GENOMIC DNA]</scope>
    <source>
        <strain evidence="7">HYR1</strain>
    </source>
</reference>
<feature type="compositionally biased region" description="Polar residues" evidence="5">
    <location>
        <begin position="190"/>
        <end position="201"/>
    </location>
</feature>
<dbReference type="Pfam" id="PF22586">
    <property type="entry name" value="ANCHR-like_BBOX"/>
    <property type="match status" value="1"/>
</dbReference>
<dbReference type="GO" id="GO:0032154">
    <property type="term" value="C:cleavage furrow"/>
    <property type="evidence" value="ECO:0007669"/>
    <property type="project" value="TreeGrafter"/>
</dbReference>
<keyword evidence="3" id="KW-0862">Zinc</keyword>
<dbReference type="GO" id="GO:0005813">
    <property type="term" value="C:centrosome"/>
    <property type="evidence" value="ECO:0007669"/>
    <property type="project" value="TreeGrafter"/>
</dbReference>
<dbReference type="GO" id="GO:0009838">
    <property type="term" value="P:abscission"/>
    <property type="evidence" value="ECO:0007669"/>
    <property type="project" value="TreeGrafter"/>
</dbReference>
<evidence type="ECO:0000256" key="3">
    <source>
        <dbReference type="ARBA" id="ARBA00022833"/>
    </source>
</evidence>
<accession>A0A3M7RYB5</accession>
<dbReference type="GO" id="GO:0032266">
    <property type="term" value="F:phosphatidylinositol-3-phosphate binding"/>
    <property type="evidence" value="ECO:0007669"/>
    <property type="project" value="TreeGrafter"/>
</dbReference>
<proteinExistence type="predicted"/>
<evidence type="ECO:0000259" key="6">
    <source>
        <dbReference type="PROSITE" id="PS50178"/>
    </source>
</evidence>
<evidence type="ECO:0000256" key="4">
    <source>
        <dbReference type="PROSITE-ProRule" id="PRU00091"/>
    </source>
</evidence>
<dbReference type="Gene3D" id="3.30.40.10">
    <property type="entry name" value="Zinc/RING finger domain, C3HC4 (zinc finger)"/>
    <property type="match status" value="1"/>
</dbReference>
<dbReference type="InterPro" id="IPR013083">
    <property type="entry name" value="Znf_RING/FYVE/PHD"/>
</dbReference>
<keyword evidence="2 4" id="KW-0863">Zinc-finger</keyword>
<dbReference type="EMBL" id="REGN01002366">
    <property type="protein sequence ID" value="RNA28551.1"/>
    <property type="molecule type" value="Genomic_DNA"/>
</dbReference>
<evidence type="ECO:0000256" key="5">
    <source>
        <dbReference type="SAM" id="MobiDB-lite"/>
    </source>
</evidence>
<dbReference type="InterPro" id="IPR017455">
    <property type="entry name" value="Znf_FYVE-rel"/>
</dbReference>
<evidence type="ECO:0000256" key="2">
    <source>
        <dbReference type="ARBA" id="ARBA00022771"/>
    </source>
</evidence>
<evidence type="ECO:0000313" key="7">
    <source>
        <dbReference type="EMBL" id="RNA28551.1"/>
    </source>
</evidence>
<dbReference type="PANTHER" id="PTHR46603:SF1">
    <property type="entry name" value="ABSCISSION_NOCUT CHECKPOINT REGULATOR"/>
    <property type="match status" value="1"/>
</dbReference>
<gene>
    <name evidence="7" type="ORF">BpHYR1_030235</name>
</gene>
<dbReference type="InterPro" id="IPR044553">
    <property type="entry name" value="Bbox1_ANCHR"/>
</dbReference>
<organism evidence="7 8">
    <name type="scientific">Brachionus plicatilis</name>
    <name type="common">Marine rotifer</name>
    <name type="synonym">Brachionus muelleri</name>
    <dbReference type="NCBI Taxonomy" id="10195"/>
    <lineage>
        <taxon>Eukaryota</taxon>
        <taxon>Metazoa</taxon>
        <taxon>Spiralia</taxon>
        <taxon>Gnathifera</taxon>
        <taxon>Rotifera</taxon>
        <taxon>Eurotatoria</taxon>
        <taxon>Monogononta</taxon>
        <taxon>Pseudotrocha</taxon>
        <taxon>Ploima</taxon>
        <taxon>Brachionidae</taxon>
        <taxon>Brachionus</taxon>
    </lineage>
</organism>
<dbReference type="Pfam" id="PF01363">
    <property type="entry name" value="FYVE"/>
    <property type="match status" value="1"/>
</dbReference>
<dbReference type="PANTHER" id="PTHR46603">
    <property type="entry name" value="ABSCISSION/NOCUT CHECKPOINT REGULATOR"/>
    <property type="match status" value="1"/>
</dbReference>
<comment type="caution">
    <text evidence="7">The sequence shown here is derived from an EMBL/GenBank/DDBJ whole genome shotgun (WGS) entry which is preliminary data.</text>
</comment>
<dbReference type="InterPro" id="IPR011011">
    <property type="entry name" value="Znf_FYVE_PHD"/>
</dbReference>
<dbReference type="GO" id="GO:0030496">
    <property type="term" value="C:midbody"/>
    <property type="evidence" value="ECO:0007669"/>
    <property type="project" value="TreeGrafter"/>
</dbReference>
<feature type="domain" description="FYVE-type" evidence="6">
    <location>
        <begin position="1"/>
        <end position="56"/>
    </location>
</feature>
<feature type="region of interest" description="Disordered" evidence="5">
    <location>
        <begin position="181"/>
        <end position="201"/>
    </location>
</feature>
<sequence>MSCYRCAEKFRFFKKELGCPNCGFSFCSKCLDFRIKVPNKGDKVLSVCQKCHDSLKGEQNSKAQDYSPPKNFVKMVEENKTKVVHQNPDKDIESRLNKLKSDPKRSVPECGELETRLNQLQGRDETYKKFSNLPSKQVVNTPEDLIAKLTEETKIDQNYEEFEKRELEKLEVRLKNLKNGLNLNNEKPTDQTVSSSSNINTDPYDKLVNNMLEEAEFSLKKDEIDEDEWCCLCNDDATIKCSDCDDDLYCKRCFKHTHSSGEFKNHQKSILNSPQM</sequence>
<dbReference type="CDD" id="cd19817">
    <property type="entry name" value="Bbox1_ANCHR-like"/>
    <property type="match status" value="1"/>
</dbReference>
<dbReference type="InterPro" id="IPR000306">
    <property type="entry name" value="Znf_FYVE"/>
</dbReference>
<protein>
    <submittedName>
        <fullName evidence="7">Abscission ut checkpoint regulator isoform X2</fullName>
    </submittedName>
</protein>
<dbReference type="AlphaFoldDB" id="A0A3M7RYB5"/>
<name>A0A3M7RYB5_BRAPC</name>
<dbReference type="SUPFAM" id="SSF57845">
    <property type="entry name" value="B-box zinc-binding domain"/>
    <property type="match status" value="1"/>
</dbReference>
<dbReference type="STRING" id="10195.A0A3M7RYB5"/>
<evidence type="ECO:0000313" key="8">
    <source>
        <dbReference type="Proteomes" id="UP000276133"/>
    </source>
</evidence>
<dbReference type="PROSITE" id="PS50178">
    <property type="entry name" value="ZF_FYVE"/>
    <property type="match status" value="1"/>
</dbReference>
<dbReference type="OrthoDB" id="5407799at2759"/>
<keyword evidence="8" id="KW-1185">Reference proteome</keyword>
<keyword evidence="1" id="KW-0479">Metal-binding</keyword>
<dbReference type="Proteomes" id="UP000276133">
    <property type="component" value="Unassembled WGS sequence"/>
</dbReference>
<evidence type="ECO:0000256" key="1">
    <source>
        <dbReference type="ARBA" id="ARBA00022723"/>
    </source>
</evidence>